<evidence type="ECO:0000313" key="1">
    <source>
        <dbReference type="EMBL" id="KAF3073552.1"/>
    </source>
</evidence>
<dbReference type="AlphaFoldDB" id="A0A9P4XJZ5"/>
<evidence type="ECO:0000313" key="2">
    <source>
        <dbReference type="Proteomes" id="UP000801864"/>
    </source>
</evidence>
<accession>A0A9P4XJZ5</accession>
<reference evidence="1 2" key="1">
    <citation type="submission" date="2018-06" db="EMBL/GenBank/DDBJ databases">
        <title>Genome analysis of cellulolytic fungus Trichoderma lentiforme CFAM-422.</title>
        <authorList>
            <person name="Steindorff A.S."/>
            <person name="Formighieri E.F."/>
            <person name="Midorikawa G.E.O."/>
            <person name="Tamietti M.S."/>
            <person name="Ramos E.Z."/>
            <person name="Silva A.S."/>
            <person name="Bon E.P.S."/>
            <person name="Mendes T.D."/>
            <person name="Damaso M.C.T."/>
            <person name="Favaro L.C.L."/>
        </authorList>
    </citation>
    <scope>NUCLEOTIDE SEQUENCE [LARGE SCALE GENOMIC DNA]</scope>
    <source>
        <strain evidence="1 2">CFAM-422</strain>
    </source>
</reference>
<protein>
    <submittedName>
        <fullName evidence="1">Uncharacterized protein</fullName>
    </submittedName>
</protein>
<organism evidence="1 2">
    <name type="scientific">Trichoderma lentiforme</name>
    <dbReference type="NCBI Taxonomy" id="1567552"/>
    <lineage>
        <taxon>Eukaryota</taxon>
        <taxon>Fungi</taxon>
        <taxon>Dikarya</taxon>
        <taxon>Ascomycota</taxon>
        <taxon>Pezizomycotina</taxon>
        <taxon>Sordariomycetes</taxon>
        <taxon>Hypocreomycetidae</taxon>
        <taxon>Hypocreales</taxon>
        <taxon>Hypocreaceae</taxon>
        <taxon>Trichoderma</taxon>
    </lineage>
</organism>
<keyword evidence="2" id="KW-1185">Reference proteome</keyword>
<name>A0A9P4XJZ5_9HYPO</name>
<proteinExistence type="predicted"/>
<dbReference type="Proteomes" id="UP000801864">
    <property type="component" value="Unassembled WGS sequence"/>
</dbReference>
<sequence length="61" mass="7420">MILASKIPIGLLMPKLTNAMELSAYLWMLEFSYRIWMSWFGHYWRFGKKVWHTTMPRSHND</sequence>
<comment type="caution">
    <text evidence="1">The sequence shown here is derived from an EMBL/GenBank/DDBJ whole genome shotgun (WGS) entry which is preliminary data.</text>
</comment>
<dbReference type="EMBL" id="QLNT01000006">
    <property type="protein sequence ID" value="KAF3073552.1"/>
    <property type="molecule type" value="Genomic_DNA"/>
</dbReference>
<gene>
    <name evidence="1" type="ORF">CFAM422_004118</name>
</gene>